<proteinExistence type="inferred from homology"/>
<dbReference type="SUPFAM" id="SSF53335">
    <property type="entry name" value="S-adenosyl-L-methionine-dependent methyltransferases"/>
    <property type="match status" value="1"/>
</dbReference>
<dbReference type="InterPro" id="IPR054728">
    <property type="entry name" value="RsmB-like_ferredoxin"/>
</dbReference>
<dbReference type="PANTHER" id="PTHR22807">
    <property type="entry name" value="NOP2 YEAST -RELATED NOL1/NOP2/FMU SUN DOMAIN-CONTAINING"/>
    <property type="match status" value="1"/>
</dbReference>
<dbReference type="Pfam" id="PF22458">
    <property type="entry name" value="RsmF-B_ferredox"/>
    <property type="match status" value="1"/>
</dbReference>
<feature type="binding site" evidence="5">
    <location>
        <position position="286"/>
    </location>
    <ligand>
        <name>S-adenosyl-L-methionine</name>
        <dbReference type="ChEBI" id="CHEBI:59789"/>
    </ligand>
</feature>
<dbReference type="GO" id="GO:0008168">
    <property type="term" value="F:methyltransferase activity"/>
    <property type="evidence" value="ECO:0007669"/>
    <property type="project" value="UniProtKB-KW"/>
</dbReference>
<dbReference type="Pfam" id="PF01189">
    <property type="entry name" value="Methyltr_RsmB-F"/>
    <property type="match status" value="1"/>
</dbReference>
<comment type="caution">
    <text evidence="7">The sequence shown here is derived from an EMBL/GenBank/DDBJ whole genome shotgun (WGS) entry which is preliminary data.</text>
</comment>
<comment type="caution">
    <text evidence="5">Lacks conserved residue(s) required for the propagation of feature annotation.</text>
</comment>
<evidence type="ECO:0000313" key="8">
    <source>
        <dbReference type="Proteomes" id="UP000576152"/>
    </source>
</evidence>
<evidence type="ECO:0000313" key="7">
    <source>
        <dbReference type="EMBL" id="MBB3710945.1"/>
    </source>
</evidence>
<dbReference type="Gene3D" id="3.40.50.150">
    <property type="entry name" value="Vaccinia Virus protein VP39"/>
    <property type="match status" value="1"/>
</dbReference>
<organism evidence="7 8">
    <name type="scientific">Limimaricola variabilis</name>
    <dbReference type="NCBI Taxonomy" id="1492771"/>
    <lineage>
        <taxon>Bacteria</taxon>
        <taxon>Pseudomonadati</taxon>
        <taxon>Pseudomonadota</taxon>
        <taxon>Alphaproteobacteria</taxon>
        <taxon>Rhodobacterales</taxon>
        <taxon>Paracoccaceae</taxon>
        <taxon>Limimaricola</taxon>
    </lineage>
</organism>
<keyword evidence="4 5" id="KW-0694">RNA-binding</keyword>
<dbReference type="Proteomes" id="UP000576152">
    <property type="component" value="Unassembled WGS sequence"/>
</dbReference>
<dbReference type="GO" id="GO:0032259">
    <property type="term" value="P:methylation"/>
    <property type="evidence" value="ECO:0007669"/>
    <property type="project" value="UniProtKB-KW"/>
</dbReference>
<keyword evidence="1 5" id="KW-0489">Methyltransferase</keyword>
<protein>
    <submittedName>
        <fullName evidence="7">16S rRNA (Cytosine967-C5)-methyltransferase</fullName>
        <ecNumber evidence="7">2.1.1.176</ecNumber>
    </submittedName>
</protein>
<gene>
    <name evidence="7" type="ORF">FHS00_000498</name>
</gene>
<sequence>MTPAARVAAAIGVLDNCLSGMPVEKALLRWSRASRFAGSKDRAAVRDHVFDGWRRRRSAAHAGGAETGRGIMIGLLRQQGVEPETLFTGRDHAPAVLDAHEMHLPAEPAAPAVAHDLPDWLWDCFLEDLGEAGPDAAQALRDRAPVFLRVNPRRGDQAAAIASLAADGVEAVAHRDVADALQVVSGGRAVARSRAYADGLVELQDAASQAAMLRLPLRDGQRVLDFCAGGGGKALALAARARIEVAAHDANPTRMHDIPARAERAGVRIDVIERVGERKADLVLVDAPCSGSGTWRRDPDGKWRLDPAGLAALVALQAEILDHAAVSVAADGILAYATCSVLRAENDAQAETFLRRNPGWRLADRAQWLPGPNGDGFFLVRFERTPT</sequence>
<feature type="binding site" evidence="5">
    <location>
        <position position="249"/>
    </location>
    <ligand>
        <name>S-adenosyl-L-methionine</name>
        <dbReference type="ChEBI" id="CHEBI:59789"/>
    </ligand>
</feature>
<feature type="binding site" evidence="5">
    <location>
        <position position="270"/>
    </location>
    <ligand>
        <name>S-adenosyl-L-methionine</name>
        <dbReference type="ChEBI" id="CHEBI:59789"/>
    </ligand>
</feature>
<dbReference type="PROSITE" id="PS51686">
    <property type="entry name" value="SAM_MT_RSMB_NOP"/>
    <property type="match status" value="1"/>
</dbReference>
<dbReference type="RefSeq" id="WP_183469531.1">
    <property type="nucleotide sequence ID" value="NZ_JACIBX010000001.1"/>
</dbReference>
<evidence type="ECO:0000259" key="6">
    <source>
        <dbReference type="PROSITE" id="PS51686"/>
    </source>
</evidence>
<evidence type="ECO:0000256" key="3">
    <source>
        <dbReference type="ARBA" id="ARBA00022691"/>
    </source>
</evidence>
<evidence type="ECO:0000256" key="5">
    <source>
        <dbReference type="PROSITE-ProRule" id="PRU01023"/>
    </source>
</evidence>
<dbReference type="InterPro" id="IPR023267">
    <property type="entry name" value="RCMT"/>
</dbReference>
<accession>A0ABR6HKI9</accession>
<dbReference type="EC" id="2.1.1.176" evidence="7"/>
<dbReference type="PANTHER" id="PTHR22807:SF53">
    <property type="entry name" value="RIBOSOMAL RNA SMALL SUBUNIT METHYLTRANSFERASE B-RELATED"/>
    <property type="match status" value="1"/>
</dbReference>
<dbReference type="InterPro" id="IPR029063">
    <property type="entry name" value="SAM-dependent_MTases_sf"/>
</dbReference>
<keyword evidence="8" id="KW-1185">Reference proteome</keyword>
<keyword evidence="2 5" id="KW-0808">Transferase</keyword>
<reference evidence="7 8" key="1">
    <citation type="submission" date="2020-08" db="EMBL/GenBank/DDBJ databases">
        <title>Genomic Encyclopedia of Type Strains, Phase III (KMG-III): the genomes of soil and plant-associated and newly described type strains.</title>
        <authorList>
            <person name="Whitman W."/>
        </authorList>
    </citation>
    <scope>NUCLEOTIDE SEQUENCE [LARGE SCALE GENOMIC DNA]</scope>
    <source>
        <strain evidence="7 8">CECT 8572</strain>
    </source>
</reference>
<dbReference type="EMBL" id="JACIBX010000001">
    <property type="protein sequence ID" value="MBB3710945.1"/>
    <property type="molecule type" value="Genomic_DNA"/>
</dbReference>
<comment type="similarity">
    <text evidence="5">Belongs to the class I-like SAM-binding methyltransferase superfamily. RsmB/NOP family.</text>
</comment>
<evidence type="ECO:0000256" key="4">
    <source>
        <dbReference type="ARBA" id="ARBA00022884"/>
    </source>
</evidence>
<dbReference type="PRINTS" id="PR02008">
    <property type="entry name" value="RCMTFAMILY"/>
</dbReference>
<name>A0ABR6HKI9_9RHOB</name>
<dbReference type="InterPro" id="IPR001678">
    <property type="entry name" value="MeTrfase_RsmB-F_NOP2_dom"/>
</dbReference>
<feature type="active site" description="Nucleophile" evidence="5">
    <location>
        <position position="339"/>
    </location>
</feature>
<evidence type="ECO:0000256" key="1">
    <source>
        <dbReference type="ARBA" id="ARBA00022603"/>
    </source>
</evidence>
<keyword evidence="3 5" id="KW-0949">S-adenosyl-L-methionine</keyword>
<feature type="domain" description="SAM-dependent MTase RsmB/NOP-type" evidence="6">
    <location>
        <begin position="136"/>
        <end position="387"/>
    </location>
</feature>
<evidence type="ECO:0000256" key="2">
    <source>
        <dbReference type="ARBA" id="ARBA00022679"/>
    </source>
</evidence>
<dbReference type="InterPro" id="IPR049560">
    <property type="entry name" value="MeTrfase_RsmB-F_NOP2_cat"/>
</dbReference>